<sequence>MKVLNLLRETSTLLAPMFCAYCSSFMSFFLVKLQVMDGGPDPSLYPLHRCKTIHVVRHAQGLHNVEGEKNYKAYLKPEYLDAPLTQLGWQQVDYLRKHVHASGLSKRVELVVTSPLLRTLQTAVGVFGGENYMNGMNALPLMAANVGNSGRASISSLNSPPFIAVEDCREHFIETDEDVQWKADVRETTEELAARGLKFLNWLWTRKEKEIAIVTHSGFLVHTLSAFGNDCHPSVKNEMGTRFANCELRSMVIVNRSMIGSDVSTTNYPGKIPSGLDRLVEEEAPISI</sequence>
<dbReference type="Proteomes" id="UP000657918">
    <property type="component" value="Chromosome 16"/>
</dbReference>
<dbReference type="CDD" id="cd07067">
    <property type="entry name" value="HP_PGM_like"/>
    <property type="match status" value="1"/>
</dbReference>
<dbReference type="PANTHER" id="PTHR48100:SF30">
    <property type="entry name" value="PHOSPHOGLYCERATE MUTASE-LIKE PROTEIN 1"/>
    <property type="match status" value="1"/>
</dbReference>
<organism evidence="2 3">
    <name type="scientific">Salix dunnii</name>
    <dbReference type="NCBI Taxonomy" id="1413687"/>
    <lineage>
        <taxon>Eukaryota</taxon>
        <taxon>Viridiplantae</taxon>
        <taxon>Streptophyta</taxon>
        <taxon>Embryophyta</taxon>
        <taxon>Tracheophyta</taxon>
        <taxon>Spermatophyta</taxon>
        <taxon>Magnoliopsida</taxon>
        <taxon>eudicotyledons</taxon>
        <taxon>Gunneridae</taxon>
        <taxon>Pentapetalae</taxon>
        <taxon>rosids</taxon>
        <taxon>fabids</taxon>
        <taxon>Malpighiales</taxon>
        <taxon>Salicaceae</taxon>
        <taxon>Saliceae</taxon>
        <taxon>Salix</taxon>
    </lineage>
</organism>
<dbReference type="InterPro" id="IPR029033">
    <property type="entry name" value="His_PPase_superfam"/>
</dbReference>
<reference evidence="2 3" key="1">
    <citation type="submission" date="2020-10" db="EMBL/GenBank/DDBJ databases">
        <title>Plant Genome Project.</title>
        <authorList>
            <person name="Zhang R.-G."/>
        </authorList>
    </citation>
    <scope>NUCLEOTIDE SEQUENCE [LARGE SCALE GENOMIC DNA]</scope>
    <source>
        <strain evidence="2">FAFU-HL-1</strain>
        <tissue evidence="2">Leaf</tissue>
    </source>
</reference>
<name>A0A835J784_9ROSI</name>
<dbReference type="PANTHER" id="PTHR48100">
    <property type="entry name" value="BROAD-SPECIFICITY PHOSPHATASE YOR283W-RELATED"/>
    <property type="match status" value="1"/>
</dbReference>
<dbReference type="SUPFAM" id="SSF53254">
    <property type="entry name" value="Phosphoglycerate mutase-like"/>
    <property type="match status" value="1"/>
</dbReference>
<dbReference type="OrthoDB" id="496981at2759"/>
<dbReference type="EMBL" id="JADGMS010000016">
    <property type="protein sequence ID" value="KAF9665867.1"/>
    <property type="molecule type" value="Genomic_DNA"/>
</dbReference>
<evidence type="ECO:0008006" key="4">
    <source>
        <dbReference type="Google" id="ProtNLM"/>
    </source>
</evidence>
<keyword evidence="3" id="KW-1185">Reference proteome</keyword>
<dbReference type="Pfam" id="PF00300">
    <property type="entry name" value="His_Phos_1"/>
    <property type="match status" value="1"/>
</dbReference>
<evidence type="ECO:0000313" key="2">
    <source>
        <dbReference type="EMBL" id="KAF9665867.1"/>
    </source>
</evidence>
<dbReference type="InterPro" id="IPR050275">
    <property type="entry name" value="PGM_Phosphatase"/>
</dbReference>
<comment type="similarity">
    <text evidence="1">Belongs to the phosphoglycerate mutase family.</text>
</comment>
<dbReference type="InterPro" id="IPR013078">
    <property type="entry name" value="His_Pase_superF_clade-1"/>
</dbReference>
<evidence type="ECO:0000256" key="1">
    <source>
        <dbReference type="ARBA" id="ARBA00038362"/>
    </source>
</evidence>
<gene>
    <name evidence="2" type="ORF">SADUNF_Sadunf16G0169500</name>
</gene>
<comment type="caution">
    <text evidence="2">The sequence shown here is derived from an EMBL/GenBank/DDBJ whole genome shotgun (WGS) entry which is preliminary data.</text>
</comment>
<protein>
    <recommendedName>
        <fullName evidence="4">Phosphoglycerate mutase-like protein 1</fullName>
    </recommendedName>
</protein>
<dbReference type="SMART" id="SM00855">
    <property type="entry name" value="PGAM"/>
    <property type="match status" value="1"/>
</dbReference>
<proteinExistence type="inferred from homology"/>
<accession>A0A835J784</accession>
<dbReference type="GO" id="GO:0016791">
    <property type="term" value="F:phosphatase activity"/>
    <property type="evidence" value="ECO:0007669"/>
    <property type="project" value="TreeGrafter"/>
</dbReference>
<evidence type="ECO:0000313" key="3">
    <source>
        <dbReference type="Proteomes" id="UP000657918"/>
    </source>
</evidence>
<dbReference type="AlphaFoldDB" id="A0A835J784"/>
<dbReference type="Gene3D" id="3.40.50.1240">
    <property type="entry name" value="Phosphoglycerate mutase-like"/>
    <property type="match status" value="1"/>
</dbReference>
<dbReference type="GO" id="GO:0005737">
    <property type="term" value="C:cytoplasm"/>
    <property type="evidence" value="ECO:0007669"/>
    <property type="project" value="TreeGrafter"/>
</dbReference>